<name>A0ABX6GVX1_9MICO</name>
<protein>
    <recommendedName>
        <fullName evidence="3">DUF1963 domain-containing protein</fullName>
    </recommendedName>
</protein>
<dbReference type="RefSeq" id="WP_159421933.1">
    <property type="nucleotide sequence ID" value="NZ_CP047180.1"/>
</dbReference>
<proteinExistence type="predicted"/>
<reference evidence="2" key="1">
    <citation type="submission" date="2019-12" db="EMBL/GenBank/DDBJ databases">
        <title>Complete and draft genome sequences of new strains and members of some known species of the genus Rathayibacter isolated from plants.</title>
        <authorList>
            <person name="Tarlachkov S.V."/>
            <person name="Starodumova I.P."/>
            <person name="Dorofeeva L.V."/>
            <person name="Prisyazhnaya N.V."/>
            <person name="Leyn S."/>
            <person name="Zlamal J."/>
            <person name="Elan M."/>
            <person name="Osterman A.L."/>
            <person name="Nadler S."/>
            <person name="Subbotin S.A."/>
            <person name="Evtushenko L.I."/>
        </authorList>
    </citation>
    <scope>NUCLEOTIDE SEQUENCE [LARGE SCALE GENOMIC DNA]</scope>
    <source>
        <strain evidence="2">VKM Ac-2802</strain>
    </source>
</reference>
<dbReference type="Proteomes" id="UP000464597">
    <property type="component" value="Chromosome"/>
</dbReference>
<evidence type="ECO:0000313" key="2">
    <source>
        <dbReference type="Proteomes" id="UP000464597"/>
    </source>
</evidence>
<evidence type="ECO:0000313" key="1">
    <source>
        <dbReference type="EMBL" id="QHC61608.1"/>
    </source>
</evidence>
<organism evidence="1 2">
    <name type="scientific">Rathayibacter festucae</name>
    <dbReference type="NCBI Taxonomy" id="110937"/>
    <lineage>
        <taxon>Bacteria</taxon>
        <taxon>Bacillati</taxon>
        <taxon>Actinomycetota</taxon>
        <taxon>Actinomycetes</taxon>
        <taxon>Micrococcales</taxon>
        <taxon>Microbacteriaceae</taxon>
        <taxon>Rathayibacter</taxon>
    </lineage>
</organism>
<gene>
    <name evidence="1" type="ORF">GSU69_02070</name>
</gene>
<accession>A0ABX6GVX1</accession>
<evidence type="ECO:0008006" key="3">
    <source>
        <dbReference type="Google" id="ProtNLM"/>
    </source>
</evidence>
<sequence length="231" mass="25899">MHADEYLPPEELPEPPTLDVVTRFFRGPLFTLTPQPSLEEWVSSASARNRGGVILFDEASIGYTFWRNPDDHDDPANLEELEELEGEPRPSLDVSPTHPVPEWMAEIAARMPYPQLWDAVRTSVAEEHSPWQSIEFALLEHVNRILRNRLRTERAGGSDPDDPLGPAMDLGIEHDVPLLLDGGPVPGIRIDTDPHVLGVGAHLGDRFLTAVVDRDRLPLLDFTFVTRRARA</sequence>
<dbReference type="EMBL" id="CP047180">
    <property type="protein sequence ID" value="QHC61608.1"/>
    <property type="molecule type" value="Genomic_DNA"/>
</dbReference>
<keyword evidence="2" id="KW-1185">Reference proteome</keyword>